<dbReference type="PANTHER" id="PTHR46672:SF1">
    <property type="entry name" value="OS08G0103600 PROTEIN"/>
    <property type="match status" value="1"/>
</dbReference>
<organism evidence="1 2">
    <name type="scientific">Panagrolaimus superbus</name>
    <dbReference type="NCBI Taxonomy" id="310955"/>
    <lineage>
        <taxon>Eukaryota</taxon>
        <taxon>Metazoa</taxon>
        <taxon>Ecdysozoa</taxon>
        <taxon>Nematoda</taxon>
        <taxon>Chromadorea</taxon>
        <taxon>Rhabditida</taxon>
        <taxon>Tylenchina</taxon>
        <taxon>Panagrolaimomorpha</taxon>
        <taxon>Panagrolaimoidea</taxon>
        <taxon>Panagrolaimidae</taxon>
        <taxon>Panagrolaimus</taxon>
    </lineage>
</organism>
<evidence type="ECO:0000313" key="1">
    <source>
        <dbReference type="Proteomes" id="UP000887577"/>
    </source>
</evidence>
<reference evidence="2" key="1">
    <citation type="submission" date="2022-11" db="UniProtKB">
        <authorList>
            <consortium name="WormBaseParasite"/>
        </authorList>
    </citation>
    <scope>IDENTIFICATION</scope>
</reference>
<proteinExistence type="predicted"/>
<keyword evidence="1" id="KW-1185">Reference proteome</keyword>
<dbReference type="WBParaSite" id="PSU_v2.g7066.t1">
    <property type="protein sequence ID" value="PSU_v2.g7066.t1"/>
    <property type="gene ID" value="PSU_v2.g7066"/>
</dbReference>
<dbReference type="Gene3D" id="3.30.710.10">
    <property type="entry name" value="Potassium Channel Kv1.1, Chain A"/>
    <property type="match status" value="1"/>
</dbReference>
<name>A0A914Z594_9BILA</name>
<dbReference type="PANTHER" id="PTHR46672">
    <property type="entry name" value="OS08G0495500 PROTEIN-RELATED"/>
    <property type="match status" value="1"/>
</dbReference>
<sequence>MFESNMKEAKENQMFITDFSHEIVEAAIKLCYHQNLTPSTLSVDNKMLLLLFFDKYDIQHPKEYIENLLIKEITSLNVCKLSNCAVVTNAKNLRQHCSNFLQQCLKAFVPISDFDNLDKDFAVHLLKNSFHHVSKTI</sequence>
<dbReference type="SUPFAM" id="SSF54695">
    <property type="entry name" value="POZ domain"/>
    <property type="match status" value="1"/>
</dbReference>
<dbReference type="InterPro" id="IPR011333">
    <property type="entry name" value="SKP1/BTB/POZ_sf"/>
</dbReference>
<dbReference type="AlphaFoldDB" id="A0A914Z594"/>
<protein>
    <submittedName>
        <fullName evidence="2">BTB domain-containing protein</fullName>
    </submittedName>
</protein>
<evidence type="ECO:0000313" key="2">
    <source>
        <dbReference type="WBParaSite" id="PSU_v2.g7066.t1"/>
    </source>
</evidence>
<dbReference type="InterPro" id="IPR044714">
    <property type="entry name" value="AtSIBP1-like"/>
</dbReference>
<accession>A0A914Z594</accession>
<dbReference type="Proteomes" id="UP000887577">
    <property type="component" value="Unplaced"/>
</dbReference>